<dbReference type="GO" id="GO:0070402">
    <property type="term" value="F:NADPH binding"/>
    <property type="evidence" value="ECO:0007669"/>
    <property type="project" value="TreeGrafter"/>
</dbReference>
<protein>
    <recommendedName>
        <fullName evidence="3">Thymidylate synthase</fullName>
    </recommendedName>
</protein>
<accession>A0A1F5PM81</accession>
<comment type="caution">
    <text evidence="1">The sequence shown here is derived from an EMBL/GenBank/DDBJ whole genome shotgun (WGS) entry which is preliminary data.</text>
</comment>
<dbReference type="GO" id="GO:0050797">
    <property type="term" value="F:thymidylate synthase (FAD) activity"/>
    <property type="evidence" value="ECO:0007669"/>
    <property type="project" value="InterPro"/>
</dbReference>
<reference evidence="1 2" key="1">
    <citation type="journal article" date="2016" name="Nat. Commun.">
        <title>Thousands of microbial genomes shed light on interconnected biogeochemical processes in an aquifer system.</title>
        <authorList>
            <person name="Anantharaman K."/>
            <person name="Brown C.T."/>
            <person name="Hug L.A."/>
            <person name="Sharon I."/>
            <person name="Castelle C.J."/>
            <person name="Probst A.J."/>
            <person name="Thomas B.C."/>
            <person name="Singh A."/>
            <person name="Wilkins M.J."/>
            <person name="Karaoz U."/>
            <person name="Brodie E.L."/>
            <person name="Williams K.H."/>
            <person name="Hubbard S.S."/>
            <person name="Banfield J.F."/>
        </authorList>
    </citation>
    <scope>NUCLEOTIDE SEQUENCE [LARGE SCALE GENOMIC DNA]</scope>
</reference>
<dbReference type="Pfam" id="PF02511">
    <property type="entry name" value="Thy1"/>
    <property type="match status" value="2"/>
</dbReference>
<dbReference type="Gene3D" id="3.30.1360.170">
    <property type="match status" value="2"/>
</dbReference>
<dbReference type="SUPFAM" id="SSF69796">
    <property type="entry name" value="Thymidylate synthase-complementing protein Thy1"/>
    <property type="match status" value="2"/>
</dbReference>
<dbReference type="InterPro" id="IPR003669">
    <property type="entry name" value="Thymidylate_synthase_ThyX"/>
</dbReference>
<dbReference type="STRING" id="1817828.A2722_00675"/>
<dbReference type="AlphaFoldDB" id="A0A1F5PM81"/>
<dbReference type="PANTHER" id="PTHR34934">
    <property type="entry name" value="FLAVIN-DEPENDENT THYMIDYLATE SYNTHASE"/>
    <property type="match status" value="1"/>
</dbReference>
<dbReference type="GO" id="GO:0004799">
    <property type="term" value="F:thymidylate synthase activity"/>
    <property type="evidence" value="ECO:0007669"/>
    <property type="project" value="TreeGrafter"/>
</dbReference>
<dbReference type="CDD" id="cd20175">
    <property type="entry name" value="ThyX"/>
    <property type="match status" value="1"/>
</dbReference>
<evidence type="ECO:0008006" key="3">
    <source>
        <dbReference type="Google" id="ProtNLM"/>
    </source>
</evidence>
<dbReference type="EMBL" id="MFEO01000005">
    <property type="protein sequence ID" value="OGE90914.1"/>
    <property type="molecule type" value="Genomic_DNA"/>
</dbReference>
<gene>
    <name evidence="1" type="ORF">A2722_00675</name>
</gene>
<evidence type="ECO:0000313" key="2">
    <source>
        <dbReference type="Proteomes" id="UP000178377"/>
    </source>
</evidence>
<evidence type="ECO:0000313" key="1">
    <source>
        <dbReference type="EMBL" id="OGE90914.1"/>
    </source>
</evidence>
<name>A0A1F5PM81_9BACT</name>
<dbReference type="GO" id="GO:0006231">
    <property type="term" value="P:dTMP biosynthetic process"/>
    <property type="evidence" value="ECO:0007669"/>
    <property type="project" value="InterPro"/>
</dbReference>
<dbReference type="Proteomes" id="UP000178377">
    <property type="component" value="Unassembled WGS sequence"/>
</dbReference>
<dbReference type="PANTHER" id="PTHR34934:SF1">
    <property type="entry name" value="FLAVIN-DEPENDENT THYMIDYLATE SYNTHASE"/>
    <property type="match status" value="1"/>
</dbReference>
<sequence>MIFSEEEKKLLDSYVTSTDANVFAVRGMQGMVGAAYARYSRAQGGFREILLKEFIKEGNIDPKHADQLIERILIAYGDDSVGELEGAHVSFEQISMLATKEIEDRRIGGSPIEQSTRYVFYDQKDNGHWRFLHHPSLMEAPFGKQYHDTMEHIFKTYASLVEPMKEYFGNLKSLGDAEYDINGDGAKERYRDLSDEKQQKAFKLTYNIDLRTKACDTLRALLPLATLTNVGIFGNGRFYQHVISHMLTSDIPEVSEIAQKTLAATTQVIPQYVRRAKRNDYMKKIKREMFALATEIFESSEPEGAKQMPEVKLLASMKNFDNQVIAAMIFPYTNVSLTTMRKKVATLPEAQKAEIFSKYIGDRKNRRDRPGRALEEGYPLTFELVTNWGVYKDLMRHRMNTQQRQLFTTKIGFQMPSELGQAGLAGRVSECVERADKLFDAVENPELKQYAVLHGHYVRWSLGMNAREAMHLIELRSTPQGHAQYRLLVQKMHREIEKKYPKLASAMKFVDHAEYFWARGDSEARQRVKEEALEKTSSRIEHKANKTTAL</sequence>
<dbReference type="InterPro" id="IPR036098">
    <property type="entry name" value="Thymidylate_synthase_ThyX_sf"/>
</dbReference>
<dbReference type="GO" id="GO:0050660">
    <property type="term" value="F:flavin adenine dinucleotide binding"/>
    <property type="evidence" value="ECO:0007669"/>
    <property type="project" value="InterPro"/>
</dbReference>
<organism evidence="1 2">
    <name type="scientific">Candidatus Doudnabacteria bacterium RIFCSPHIGHO2_01_FULL_50_11</name>
    <dbReference type="NCBI Taxonomy" id="1817828"/>
    <lineage>
        <taxon>Bacteria</taxon>
        <taxon>Candidatus Doudnaibacteriota</taxon>
    </lineage>
</organism>
<dbReference type="PROSITE" id="PS51331">
    <property type="entry name" value="THYX"/>
    <property type="match status" value="2"/>
</dbReference>
<proteinExistence type="predicted"/>